<keyword evidence="2" id="KW-0812">Transmembrane</keyword>
<dbReference type="GO" id="GO:0016758">
    <property type="term" value="F:hexosyltransferase activity"/>
    <property type="evidence" value="ECO:0007669"/>
    <property type="project" value="UniProtKB-ARBA"/>
</dbReference>
<dbReference type="Gene3D" id="3.90.550.10">
    <property type="entry name" value="Spore Coat Polysaccharide Biosynthesis Protein SpsA, Chain A"/>
    <property type="match status" value="1"/>
</dbReference>
<evidence type="ECO:0000313" key="5">
    <source>
        <dbReference type="Proteomes" id="UP000256379"/>
    </source>
</evidence>
<organism evidence="4 5">
    <name type="scientific">Helicobacter didelphidarum</name>
    <dbReference type="NCBI Taxonomy" id="2040648"/>
    <lineage>
        <taxon>Bacteria</taxon>
        <taxon>Pseudomonadati</taxon>
        <taxon>Campylobacterota</taxon>
        <taxon>Epsilonproteobacteria</taxon>
        <taxon>Campylobacterales</taxon>
        <taxon>Helicobacteraceae</taxon>
        <taxon>Helicobacter</taxon>
    </lineage>
</organism>
<comment type="caution">
    <text evidence="4">The sequence shown here is derived from an EMBL/GenBank/DDBJ whole genome shotgun (WGS) entry which is preliminary data.</text>
</comment>
<dbReference type="CDD" id="cd00761">
    <property type="entry name" value="Glyco_tranf_GTA_type"/>
    <property type="match status" value="1"/>
</dbReference>
<evidence type="ECO:0000259" key="3">
    <source>
        <dbReference type="Pfam" id="PF00535"/>
    </source>
</evidence>
<keyword evidence="2" id="KW-0472">Membrane</keyword>
<dbReference type="PANTHER" id="PTHR22916">
    <property type="entry name" value="GLYCOSYLTRANSFERASE"/>
    <property type="match status" value="1"/>
</dbReference>
<dbReference type="OrthoDB" id="5372349at2"/>
<protein>
    <recommendedName>
        <fullName evidence="3">Glycosyltransferase 2-like domain-containing protein</fullName>
    </recommendedName>
</protein>
<gene>
    <name evidence="4" type="ORF">CQA53_00185</name>
</gene>
<evidence type="ECO:0000313" key="4">
    <source>
        <dbReference type="EMBL" id="RDU67486.1"/>
    </source>
</evidence>
<dbReference type="RefSeq" id="WP_115542014.1">
    <property type="nucleotide sequence ID" value="NZ_NXLQ01000001.1"/>
</dbReference>
<evidence type="ECO:0000256" key="1">
    <source>
        <dbReference type="SAM" id="MobiDB-lite"/>
    </source>
</evidence>
<sequence length="499" mass="58026">MDSRIGIIIPIYNVEQFLSDCLESVIKQTYTNLSIIMVDDGSNDTSTQIAQSYFYKDSRCIYIKKPNGGLSSARNAGLDYLSNELDLHSHIHHNEYYIAQGNYTYKGCFQDSQQEYEGMTLHTPQQVEVWSYTKEIIECDFVRFLDSDDWLMPDCIESCLQIFETLKQENEEVDIVLHDYYYASEDGKHLHQSNMLKAFDSIHNKRIIANEPCKILSRLEMLEYKLYAPTTFVWAGLFSFQSICKRHIRFMDYMYAEDQLFSFFLFTNIQKVCISSKPLYAYRQQANSIMHFNPSIHPYPSFKADVYEIFKDKRLAKEYDRGYSFLAMSNALYDFIQKTPDFRENNNVGRGDNVVKQKKNIKNIESHHNVSTQTTHDSLLQPHNKSSQVDSISDDTQSLSQDSITQESIIATQELYKILMKGFLSMTPRSVKALQCIAIEGKDPRNAKGLFLALRKVVPKNHFGISSKIAYACPILFKIFFIVKDFMRQKRYKRTTKSV</sequence>
<feature type="compositionally biased region" description="Polar residues" evidence="1">
    <location>
        <begin position="369"/>
        <end position="397"/>
    </location>
</feature>
<dbReference type="EMBL" id="NXLQ01000001">
    <property type="protein sequence ID" value="RDU67486.1"/>
    <property type="molecule type" value="Genomic_DNA"/>
</dbReference>
<dbReference type="Proteomes" id="UP000256379">
    <property type="component" value="Unassembled WGS sequence"/>
</dbReference>
<dbReference type="InterPro" id="IPR001173">
    <property type="entry name" value="Glyco_trans_2-like"/>
</dbReference>
<dbReference type="SUPFAM" id="SSF53448">
    <property type="entry name" value="Nucleotide-diphospho-sugar transferases"/>
    <property type="match status" value="1"/>
</dbReference>
<feature type="region of interest" description="Disordered" evidence="1">
    <location>
        <begin position="364"/>
        <end position="397"/>
    </location>
</feature>
<keyword evidence="5" id="KW-1185">Reference proteome</keyword>
<dbReference type="PANTHER" id="PTHR22916:SF3">
    <property type="entry name" value="UDP-GLCNAC:BETAGAL BETA-1,3-N-ACETYLGLUCOSAMINYLTRANSFERASE-LIKE PROTEIN 1"/>
    <property type="match status" value="1"/>
</dbReference>
<dbReference type="Pfam" id="PF00535">
    <property type="entry name" value="Glycos_transf_2"/>
    <property type="match status" value="1"/>
</dbReference>
<dbReference type="AlphaFoldDB" id="A0A3D8IRD1"/>
<dbReference type="InterPro" id="IPR029044">
    <property type="entry name" value="Nucleotide-diphossugar_trans"/>
</dbReference>
<feature type="domain" description="Glycosyltransferase 2-like" evidence="3">
    <location>
        <begin position="7"/>
        <end position="82"/>
    </location>
</feature>
<keyword evidence="2" id="KW-1133">Transmembrane helix</keyword>
<feature type="transmembrane region" description="Helical" evidence="2">
    <location>
        <begin position="469"/>
        <end position="487"/>
    </location>
</feature>
<proteinExistence type="predicted"/>
<evidence type="ECO:0000256" key="2">
    <source>
        <dbReference type="SAM" id="Phobius"/>
    </source>
</evidence>
<accession>A0A3D8IRD1</accession>
<reference evidence="4 5" key="1">
    <citation type="submission" date="2018-04" db="EMBL/GenBank/DDBJ databases">
        <title>Novel Campyloabacter and Helicobacter Species and Strains.</title>
        <authorList>
            <person name="Mannion A.J."/>
            <person name="Shen Z."/>
            <person name="Fox J.G."/>
        </authorList>
    </citation>
    <scope>NUCLEOTIDE SEQUENCE [LARGE SCALE GENOMIC DNA]</scope>
    <source>
        <strain evidence="4 5">MIT 17-337</strain>
    </source>
</reference>
<name>A0A3D8IRD1_9HELI</name>